<evidence type="ECO:0000313" key="5">
    <source>
        <dbReference type="EMBL" id="VFJ94031.1"/>
    </source>
</evidence>
<dbReference type="EMBL" id="CAADFG010000065">
    <property type="protein sequence ID" value="VFJ94031.1"/>
    <property type="molecule type" value="Genomic_DNA"/>
</dbReference>
<dbReference type="InterPro" id="IPR027268">
    <property type="entry name" value="Peptidase_M4/M1_CTD_sf"/>
</dbReference>
<dbReference type="AlphaFoldDB" id="A0A450V945"/>
<dbReference type="EMBL" id="CAADFI010000047">
    <property type="protein sequence ID" value="VFJ93601.1"/>
    <property type="molecule type" value="Genomic_DNA"/>
</dbReference>
<feature type="chain" id="PRO_5033432569" evidence="2">
    <location>
        <begin position="31"/>
        <end position="779"/>
    </location>
</feature>
<organism evidence="6">
    <name type="scientific">Candidatus Kentrum eta</name>
    <dbReference type="NCBI Taxonomy" id="2126337"/>
    <lineage>
        <taxon>Bacteria</taxon>
        <taxon>Pseudomonadati</taxon>
        <taxon>Pseudomonadota</taxon>
        <taxon>Gammaproteobacteria</taxon>
        <taxon>Candidatus Kentrum</taxon>
    </lineage>
</organism>
<reference evidence="6" key="1">
    <citation type="submission" date="2019-02" db="EMBL/GenBank/DDBJ databases">
        <authorList>
            <person name="Gruber-Vodicka R. H."/>
            <person name="Seah K. B. B."/>
        </authorList>
    </citation>
    <scope>NUCLEOTIDE SEQUENCE</scope>
    <source>
        <strain evidence="6">BECK_SA2B12</strain>
        <strain evidence="5">BECK_SA2B15</strain>
        <strain evidence="4">BECK_SA2B20</strain>
    </source>
</reference>
<dbReference type="InterPro" id="IPR014782">
    <property type="entry name" value="Peptidase_M1_dom"/>
</dbReference>
<dbReference type="Gene3D" id="1.10.390.10">
    <property type="entry name" value="Neutral Protease Domain 2"/>
    <property type="match status" value="1"/>
</dbReference>
<name>A0A450V945_9GAMM</name>
<accession>A0A450V945</accession>
<feature type="signal peptide" evidence="2">
    <location>
        <begin position="1"/>
        <end position="30"/>
    </location>
</feature>
<evidence type="ECO:0000313" key="6">
    <source>
        <dbReference type="EMBL" id="VFK01237.1"/>
    </source>
</evidence>
<dbReference type="GO" id="GO:0008270">
    <property type="term" value="F:zinc ion binding"/>
    <property type="evidence" value="ECO:0007669"/>
    <property type="project" value="InterPro"/>
</dbReference>
<dbReference type="InterPro" id="IPR034015">
    <property type="entry name" value="M1_LTA4H"/>
</dbReference>
<evidence type="ECO:0000256" key="2">
    <source>
        <dbReference type="SAM" id="SignalP"/>
    </source>
</evidence>
<evidence type="ECO:0000259" key="3">
    <source>
        <dbReference type="Pfam" id="PF01433"/>
    </source>
</evidence>
<keyword evidence="2" id="KW-0732">Signal</keyword>
<dbReference type="PANTHER" id="PTHR45726">
    <property type="entry name" value="LEUKOTRIENE A-4 HYDROLASE"/>
    <property type="match status" value="1"/>
</dbReference>
<dbReference type="EMBL" id="CAADFJ010000061">
    <property type="protein sequence ID" value="VFK01237.1"/>
    <property type="molecule type" value="Genomic_DNA"/>
</dbReference>
<evidence type="ECO:0000313" key="4">
    <source>
        <dbReference type="EMBL" id="VFJ93601.1"/>
    </source>
</evidence>
<dbReference type="SUPFAM" id="SSF55486">
    <property type="entry name" value="Metalloproteases ('zincins'), catalytic domain"/>
    <property type="match status" value="1"/>
</dbReference>
<evidence type="ECO:0000256" key="1">
    <source>
        <dbReference type="SAM" id="MobiDB-lite"/>
    </source>
</evidence>
<feature type="region of interest" description="Disordered" evidence="1">
    <location>
        <begin position="757"/>
        <end position="779"/>
    </location>
</feature>
<protein>
    <submittedName>
        <fullName evidence="6">Peptidase MA superfamily</fullName>
    </submittedName>
</protein>
<feature type="domain" description="Peptidase M1 membrane alanine aminopeptidase" evidence="3">
    <location>
        <begin position="337"/>
        <end position="475"/>
    </location>
</feature>
<dbReference type="PANTHER" id="PTHR45726:SF3">
    <property type="entry name" value="LEUKOTRIENE A-4 HYDROLASE"/>
    <property type="match status" value="1"/>
</dbReference>
<dbReference type="GO" id="GO:0008237">
    <property type="term" value="F:metallopeptidase activity"/>
    <property type="evidence" value="ECO:0007669"/>
    <property type="project" value="InterPro"/>
</dbReference>
<proteinExistence type="predicted"/>
<sequence length="779" mass="87005">MPRLKSLKPKHLKPLLAIFLALFLLPPAHGAVRHGLTVTLDPASHHLAVEDRISLPHAENTSFNNRPRPMEPHEDKLPCAALDDSTSDEFPTGARTLTFTLHANLPVTLEGPPDARLEVLEKAPDSNPAQNVPLRHYRVTLGGDQRALTLRYAGEIHHPVTQFGDEYARGFRETPGLIAQEGVFLAGSSHWYPLFQGHRFVTFELETHLPPGWESVSQGKQIRREASVSGNTVGWAESAPQEEVYLIAAPFHVYAQSAGPVPAYVYLREPDEALARRYLDATGHYIGIYRRLIGPYPYAKFALVENFWETGYGMPSFTLLGSKVIRLPFILHSSYPHEILHNWWGNGVYVDYERGNWAEGLTAYLADHRIKEKRGQGVGHRRRILQHYTDFVDANEDFPLTEFRARHGQVTEAVGYGKAQMLFHMLRRKMGEAAFEQALGRLFARFKFKSADYGALASVFGQAAGTDLSAFFAQWVERTGAPQLAVSFVSTEPLDDGFRLRAQIHQIQLGEAYVLDIPLSISLAGDGKPLETTLAMSGKHLEVRLDLPKRPVLLAVDPGFDLFRRLHRQEIPPALSQAFGVDKALMVVPDGGEDDGALEGYRSLAGTWARARENDARGNDVRVAVESETDALPADRAVWLFGWRNRFLPVMARALARYDVALDTHGVVIDGKTFTRSRHAVVMAARHPDNPHQALIWVGAEDPDALPGLARKLPHYRSYSFLAFTGHGPHNVLKGQWPVDRSPMRMAIPSPFRQRARLRKAATPVRPLPNGRRRSMKGA</sequence>
<dbReference type="Pfam" id="PF01433">
    <property type="entry name" value="Peptidase_M1"/>
    <property type="match status" value="1"/>
</dbReference>
<gene>
    <name evidence="5" type="ORF">BECKH772A_GA0070896_100654</name>
    <name evidence="4" type="ORF">BECKH772B_GA0070898_100474</name>
    <name evidence="6" type="ORF">BECKH772C_GA0070978_100613</name>
</gene>